<proteinExistence type="predicted"/>
<organism evidence="1 2">
    <name type="scientific">Dothistroma septosporum (strain NZE10 / CBS 128990)</name>
    <name type="common">Red band needle blight fungus</name>
    <name type="synonym">Mycosphaerella pini</name>
    <dbReference type="NCBI Taxonomy" id="675120"/>
    <lineage>
        <taxon>Eukaryota</taxon>
        <taxon>Fungi</taxon>
        <taxon>Dikarya</taxon>
        <taxon>Ascomycota</taxon>
        <taxon>Pezizomycotina</taxon>
        <taxon>Dothideomycetes</taxon>
        <taxon>Dothideomycetidae</taxon>
        <taxon>Mycosphaerellales</taxon>
        <taxon>Mycosphaerellaceae</taxon>
        <taxon>Dothistroma</taxon>
    </lineage>
</organism>
<sequence>MFGLPARPQMDVTITFRTLVSLARTRGLDSTSRSRRAAVQTITTVTVLVYGWDDPPYRHATHFVRTQREESMTTADTA</sequence>
<reference evidence="1 2" key="2">
    <citation type="journal article" date="2012" name="PLoS Pathog.">
        <title>Diverse lifestyles and strategies of plant pathogenesis encoded in the genomes of eighteen Dothideomycetes fungi.</title>
        <authorList>
            <person name="Ohm R.A."/>
            <person name="Feau N."/>
            <person name="Henrissat B."/>
            <person name="Schoch C.L."/>
            <person name="Horwitz B.A."/>
            <person name="Barry K.W."/>
            <person name="Condon B.J."/>
            <person name="Copeland A.C."/>
            <person name="Dhillon B."/>
            <person name="Glaser F."/>
            <person name="Hesse C.N."/>
            <person name="Kosti I."/>
            <person name="LaButti K."/>
            <person name="Lindquist E.A."/>
            <person name="Lucas S."/>
            <person name="Salamov A.A."/>
            <person name="Bradshaw R.E."/>
            <person name="Ciuffetti L."/>
            <person name="Hamelin R.C."/>
            <person name="Kema G.H.J."/>
            <person name="Lawrence C."/>
            <person name="Scott J.A."/>
            <person name="Spatafora J.W."/>
            <person name="Turgeon B.G."/>
            <person name="de Wit P.J.G.M."/>
            <person name="Zhong S."/>
            <person name="Goodwin S.B."/>
            <person name="Grigoriev I.V."/>
        </authorList>
    </citation>
    <scope>NUCLEOTIDE SEQUENCE [LARGE SCALE GENOMIC DNA]</scope>
    <source>
        <strain evidence="2">NZE10 / CBS 128990</strain>
    </source>
</reference>
<reference evidence="2" key="1">
    <citation type="journal article" date="2012" name="PLoS Genet.">
        <title>The genomes of the fungal plant pathogens Cladosporium fulvum and Dothistroma septosporum reveal adaptation to different hosts and lifestyles but also signatures of common ancestry.</title>
        <authorList>
            <person name="de Wit P.J.G.M."/>
            <person name="van der Burgt A."/>
            <person name="Oekmen B."/>
            <person name="Stergiopoulos I."/>
            <person name="Abd-Elsalam K.A."/>
            <person name="Aerts A.L."/>
            <person name="Bahkali A.H."/>
            <person name="Beenen H.G."/>
            <person name="Chettri P."/>
            <person name="Cox M.P."/>
            <person name="Datema E."/>
            <person name="de Vries R.P."/>
            <person name="Dhillon B."/>
            <person name="Ganley A.R."/>
            <person name="Griffiths S.A."/>
            <person name="Guo Y."/>
            <person name="Hamelin R.C."/>
            <person name="Henrissat B."/>
            <person name="Kabir M.S."/>
            <person name="Jashni M.K."/>
            <person name="Kema G."/>
            <person name="Klaubauf S."/>
            <person name="Lapidus A."/>
            <person name="Levasseur A."/>
            <person name="Lindquist E."/>
            <person name="Mehrabi R."/>
            <person name="Ohm R.A."/>
            <person name="Owen T.J."/>
            <person name="Salamov A."/>
            <person name="Schwelm A."/>
            <person name="Schijlen E."/>
            <person name="Sun H."/>
            <person name="van den Burg H.A."/>
            <person name="van Ham R.C.H.J."/>
            <person name="Zhang S."/>
            <person name="Goodwin S.B."/>
            <person name="Grigoriev I.V."/>
            <person name="Collemare J."/>
            <person name="Bradshaw R.E."/>
        </authorList>
    </citation>
    <scope>NUCLEOTIDE SEQUENCE [LARGE SCALE GENOMIC DNA]</scope>
    <source>
        <strain evidence="2">NZE10 / CBS 128990</strain>
    </source>
</reference>
<dbReference type="EMBL" id="KB446536">
    <property type="protein sequence ID" value="EME47482.1"/>
    <property type="molecule type" value="Genomic_DNA"/>
</dbReference>
<keyword evidence="2" id="KW-1185">Reference proteome</keyword>
<dbReference type="HOGENOM" id="CLU_2622006_0_0_1"/>
<accession>N1PVS2</accession>
<gene>
    <name evidence="1" type="ORF">DOTSEDRAFT_69428</name>
</gene>
<protein>
    <submittedName>
        <fullName evidence="1">Uncharacterized protein</fullName>
    </submittedName>
</protein>
<dbReference type="AlphaFoldDB" id="N1PVS2"/>
<evidence type="ECO:0000313" key="1">
    <source>
        <dbReference type="EMBL" id="EME47482.1"/>
    </source>
</evidence>
<dbReference type="Proteomes" id="UP000016933">
    <property type="component" value="Unassembled WGS sequence"/>
</dbReference>
<name>N1PVS2_DOTSN</name>
<evidence type="ECO:0000313" key="2">
    <source>
        <dbReference type="Proteomes" id="UP000016933"/>
    </source>
</evidence>